<gene>
    <name evidence="1" type="ORF">EVAR_103009_1</name>
</gene>
<organism evidence="1 2">
    <name type="scientific">Eumeta variegata</name>
    <name type="common">Bagworm moth</name>
    <name type="synonym">Eumeta japonica</name>
    <dbReference type="NCBI Taxonomy" id="151549"/>
    <lineage>
        <taxon>Eukaryota</taxon>
        <taxon>Metazoa</taxon>
        <taxon>Ecdysozoa</taxon>
        <taxon>Arthropoda</taxon>
        <taxon>Hexapoda</taxon>
        <taxon>Insecta</taxon>
        <taxon>Pterygota</taxon>
        <taxon>Neoptera</taxon>
        <taxon>Endopterygota</taxon>
        <taxon>Lepidoptera</taxon>
        <taxon>Glossata</taxon>
        <taxon>Ditrysia</taxon>
        <taxon>Tineoidea</taxon>
        <taxon>Psychidae</taxon>
        <taxon>Oiketicinae</taxon>
        <taxon>Eumeta</taxon>
    </lineage>
</organism>
<comment type="caution">
    <text evidence="1">The sequence shown here is derived from an EMBL/GenBank/DDBJ whole genome shotgun (WGS) entry which is preliminary data.</text>
</comment>
<dbReference type="Proteomes" id="UP000299102">
    <property type="component" value="Unassembled WGS sequence"/>
</dbReference>
<dbReference type="AlphaFoldDB" id="A0A4C1WEU2"/>
<accession>A0A4C1WEU2</accession>
<evidence type="ECO:0000313" key="1">
    <source>
        <dbReference type="EMBL" id="GBP48645.1"/>
    </source>
</evidence>
<reference evidence="1 2" key="1">
    <citation type="journal article" date="2019" name="Commun. Biol.">
        <title>The bagworm genome reveals a unique fibroin gene that provides high tensile strength.</title>
        <authorList>
            <person name="Kono N."/>
            <person name="Nakamura H."/>
            <person name="Ohtoshi R."/>
            <person name="Tomita M."/>
            <person name="Numata K."/>
            <person name="Arakawa K."/>
        </authorList>
    </citation>
    <scope>NUCLEOTIDE SEQUENCE [LARGE SCALE GENOMIC DNA]</scope>
</reference>
<evidence type="ECO:0000313" key="2">
    <source>
        <dbReference type="Proteomes" id="UP000299102"/>
    </source>
</evidence>
<proteinExistence type="predicted"/>
<dbReference type="EMBL" id="BGZK01000528">
    <property type="protein sequence ID" value="GBP48645.1"/>
    <property type="molecule type" value="Genomic_DNA"/>
</dbReference>
<name>A0A4C1WEU2_EUMVA</name>
<sequence length="117" mass="12936">MEKVLFALLCRHSLLDRDTSAEIYNKKQFLVFYKNLGGRHYLSCSRALVQRRAGGRRALPSASPSGASGHAFRAEKMNLKVSLSLAKPGLCCLRWGNRDCPAPTGTYGHIMYSAFNG</sequence>
<protein>
    <submittedName>
        <fullName evidence="1">Uncharacterized protein</fullName>
    </submittedName>
</protein>
<keyword evidence="2" id="KW-1185">Reference proteome</keyword>